<evidence type="ECO:0000313" key="2">
    <source>
        <dbReference type="EMBL" id="WAU08519.1"/>
    </source>
</evidence>
<dbReference type="EMBL" id="CP114203">
    <property type="protein sequence ID" value="WAU08519.1"/>
    <property type="molecule type" value="Genomic_DNA"/>
</dbReference>
<name>A0ABY7JBE0_STRNI</name>
<proteinExistence type="predicted"/>
<feature type="region of interest" description="Disordered" evidence="1">
    <location>
        <begin position="1"/>
        <end position="24"/>
    </location>
</feature>
<dbReference type="RefSeq" id="WP_277412744.1">
    <property type="nucleotide sequence ID" value="NZ_CP114203.1"/>
</dbReference>
<dbReference type="Proteomes" id="UP001210169">
    <property type="component" value="Chromosome"/>
</dbReference>
<reference evidence="2 3" key="1">
    <citation type="submission" date="2022-12" db="EMBL/GenBank/DDBJ databases">
        <authorList>
            <person name="Ruckert C."/>
            <person name="Busche T."/>
            <person name="Kalinowski J."/>
            <person name="Wittmann C."/>
        </authorList>
    </citation>
    <scope>NUCLEOTIDE SEQUENCE [LARGE SCALE GENOMIC DNA]</scope>
    <source>
        <strain evidence="2 3">DSM 40276</strain>
    </source>
</reference>
<accession>A0ABY7JBE0</accession>
<organism evidence="2 3">
    <name type="scientific">Streptomyces nigrescens</name>
    <dbReference type="NCBI Taxonomy" id="1920"/>
    <lineage>
        <taxon>Bacteria</taxon>
        <taxon>Bacillati</taxon>
        <taxon>Actinomycetota</taxon>
        <taxon>Actinomycetes</taxon>
        <taxon>Kitasatosporales</taxon>
        <taxon>Streptomycetaceae</taxon>
        <taxon>Streptomyces</taxon>
    </lineage>
</organism>
<evidence type="ECO:0000256" key="1">
    <source>
        <dbReference type="SAM" id="MobiDB-lite"/>
    </source>
</evidence>
<dbReference type="GeneID" id="301336379"/>
<protein>
    <submittedName>
        <fullName evidence="2">Uncharacterized protein</fullName>
    </submittedName>
</protein>
<sequence length="40" mass="3959">MLTPARDARGPGGRGRGPGDVQAAVAEALSPALLDGMLGR</sequence>
<keyword evidence="3" id="KW-1185">Reference proteome</keyword>
<evidence type="ECO:0000313" key="3">
    <source>
        <dbReference type="Proteomes" id="UP001210169"/>
    </source>
</evidence>
<gene>
    <name evidence="2" type="ORF">STRNI_007237</name>
</gene>